<gene>
    <name evidence="2" type="ORF">EQU50_03570</name>
</gene>
<dbReference type="EMBL" id="SCFB01000004">
    <property type="protein sequence ID" value="RZI46674.1"/>
    <property type="molecule type" value="Genomic_DNA"/>
</dbReference>
<dbReference type="Proteomes" id="UP000293550">
    <property type="component" value="Unassembled WGS sequence"/>
</dbReference>
<evidence type="ECO:0000313" key="2">
    <source>
        <dbReference type="EMBL" id="RZI46674.1"/>
    </source>
</evidence>
<feature type="chain" id="PRO_5020192886" evidence="1">
    <location>
        <begin position="27"/>
        <end position="158"/>
    </location>
</feature>
<feature type="signal peptide" evidence="1">
    <location>
        <begin position="1"/>
        <end position="26"/>
    </location>
</feature>
<comment type="caution">
    <text evidence="2">The sequence shown here is derived from an EMBL/GenBank/DDBJ whole genome shotgun (WGS) entry which is preliminary data.</text>
</comment>
<name>A0A4Q7DKP5_9PROT</name>
<evidence type="ECO:0000256" key="1">
    <source>
        <dbReference type="SAM" id="SignalP"/>
    </source>
</evidence>
<proteinExistence type="predicted"/>
<keyword evidence="3" id="KW-1185">Reference proteome</keyword>
<evidence type="ECO:0000313" key="3">
    <source>
        <dbReference type="Proteomes" id="UP000293550"/>
    </source>
</evidence>
<keyword evidence="1" id="KW-0732">Signal</keyword>
<sequence>MRKSQVSHFYLIVTLAVSFLSTGSMASQGEEKDAEKKKEGLTSLLKPAFSPASATPKLTEDSSKDKTQYIPVKTPAEDLFSLTDDTDIVKLVLSKPQAYQIHLISYQPAAADISQIESSIVKRGDSFHGSTMTIDLQFLTGEVRHYHISPSRYGWSCG</sequence>
<accession>A0A4Q7DKP5</accession>
<dbReference type="AlphaFoldDB" id="A0A4Q7DKP5"/>
<reference evidence="2 3" key="1">
    <citation type="submission" date="2018-10" db="EMBL/GenBank/DDBJ databases">
        <title>An updated phylogeny of the Alphaproteobacteria reveals that the parasitic Rickettsiales and Holosporales have independent origins.</title>
        <authorList>
            <person name="Munoz-Gomez S.A."/>
            <person name="Hess S."/>
            <person name="Burger G."/>
            <person name="Lang B.F."/>
            <person name="Susko E."/>
            <person name="Slamovits C.H."/>
            <person name="Roger A.J."/>
        </authorList>
    </citation>
    <scope>NUCLEOTIDE SEQUENCE [LARGE SCALE GENOMIC DNA]</scope>
    <source>
        <strain evidence="2">HOLO01</strain>
    </source>
</reference>
<protein>
    <submittedName>
        <fullName evidence="2">Uncharacterized protein</fullName>
    </submittedName>
</protein>
<organism evidence="2 3">
    <name type="scientific">Candidatus Finniella inopinata</name>
    <dbReference type="NCBI Taxonomy" id="1696036"/>
    <lineage>
        <taxon>Bacteria</taxon>
        <taxon>Pseudomonadati</taxon>
        <taxon>Pseudomonadota</taxon>
        <taxon>Alphaproteobacteria</taxon>
        <taxon>Holosporales</taxon>
        <taxon>Candidatus Paracaedibacteraceae</taxon>
        <taxon>Candidatus Finniella</taxon>
    </lineage>
</organism>
<dbReference type="RefSeq" id="WP_130153770.1">
    <property type="nucleotide sequence ID" value="NZ_SCFB01000004.1"/>
</dbReference>